<dbReference type="Proteomes" id="UP000594638">
    <property type="component" value="Unassembled WGS sequence"/>
</dbReference>
<feature type="signal peptide" evidence="1">
    <location>
        <begin position="1"/>
        <end position="31"/>
    </location>
</feature>
<dbReference type="Gramene" id="OE9A061587T1">
    <property type="protein sequence ID" value="OE9A061587C1"/>
    <property type="gene ID" value="OE9A061587"/>
</dbReference>
<dbReference type="PANTHER" id="PTHR36035">
    <property type="entry name" value="PROTEIN DISULFIDE-ISOMERASE SCO2"/>
    <property type="match status" value="1"/>
</dbReference>
<dbReference type="InterPro" id="IPR037477">
    <property type="entry name" value="SCO2"/>
</dbReference>
<accession>A0A8S0P9J6</accession>
<evidence type="ECO:0008006" key="4">
    <source>
        <dbReference type="Google" id="ProtNLM"/>
    </source>
</evidence>
<dbReference type="AlphaFoldDB" id="A0A8S0P9J6"/>
<evidence type="ECO:0000313" key="2">
    <source>
        <dbReference type="EMBL" id="CAA2934616.1"/>
    </source>
</evidence>
<protein>
    <recommendedName>
        <fullName evidence="4">Protein disulfide-isomerase SCO2</fullName>
    </recommendedName>
</protein>
<dbReference type="EMBL" id="CACTIH010000016">
    <property type="protein sequence ID" value="CAA2934616.1"/>
    <property type="molecule type" value="Genomic_DNA"/>
</dbReference>
<proteinExistence type="predicted"/>
<gene>
    <name evidence="2" type="ORF">OLEA9_A061587</name>
</gene>
<evidence type="ECO:0000256" key="1">
    <source>
        <dbReference type="SAM" id="SignalP"/>
    </source>
</evidence>
<organism evidence="2 3">
    <name type="scientific">Olea europaea subsp. europaea</name>
    <dbReference type="NCBI Taxonomy" id="158383"/>
    <lineage>
        <taxon>Eukaryota</taxon>
        <taxon>Viridiplantae</taxon>
        <taxon>Streptophyta</taxon>
        <taxon>Embryophyta</taxon>
        <taxon>Tracheophyta</taxon>
        <taxon>Spermatophyta</taxon>
        <taxon>Magnoliopsida</taxon>
        <taxon>eudicotyledons</taxon>
        <taxon>Gunneridae</taxon>
        <taxon>Pentapetalae</taxon>
        <taxon>asterids</taxon>
        <taxon>lamiids</taxon>
        <taxon>Lamiales</taxon>
        <taxon>Oleaceae</taxon>
        <taxon>Oleeae</taxon>
        <taxon>Olea</taxon>
    </lineage>
</organism>
<feature type="chain" id="PRO_5035807317" description="Protein disulfide-isomerase SCO2" evidence="1">
    <location>
        <begin position="32"/>
        <end position="258"/>
    </location>
</feature>
<evidence type="ECO:0000313" key="3">
    <source>
        <dbReference type="Proteomes" id="UP000594638"/>
    </source>
</evidence>
<comment type="caution">
    <text evidence="2">The sequence shown here is derived from an EMBL/GenBank/DDBJ whole genome shotgun (WGS) entry which is preliminary data.</text>
</comment>
<sequence length="258" mass="28433">MRPAFQFSLAALPFCTSLSTLSSLLPLLCSAAQICKHIYTKTLIQCTRIYGNLHKFMLFRMLPINPSSISPLPKPLPAFPILCPPPPPTTAFRCQATAKNTFPLWLFNLTAASDAAGRIGQRLSDNIGATTTSNINGKNSKINAKEKWSRDSESYLTDDGDALPLPMTYPGSSPVSPEEIDKRLRCEPEIEDCKPMVYEWTGVCRSCQGTGLVSYYNKRGKETICKCIPCMGIGYVQKITARNDIDVMEDLDSNGKPP</sequence>
<reference evidence="2 3" key="1">
    <citation type="submission" date="2019-12" db="EMBL/GenBank/DDBJ databases">
        <authorList>
            <person name="Alioto T."/>
            <person name="Alioto T."/>
            <person name="Gomez Garrido J."/>
        </authorList>
    </citation>
    <scope>NUCLEOTIDE SEQUENCE [LARGE SCALE GENOMIC DNA]</scope>
</reference>
<keyword evidence="3" id="KW-1185">Reference proteome</keyword>
<dbReference type="OrthoDB" id="2018364at2759"/>
<name>A0A8S0P9J6_OLEEU</name>
<keyword evidence="1" id="KW-0732">Signal</keyword>
<dbReference type="PANTHER" id="PTHR36035:SF1">
    <property type="entry name" value="PROTEIN DISULFIDE-ISOMERASE SCO2"/>
    <property type="match status" value="1"/>
</dbReference>